<dbReference type="GO" id="GO:0052621">
    <property type="term" value="F:diguanylate cyclase activity"/>
    <property type="evidence" value="ECO:0007669"/>
    <property type="project" value="TreeGrafter"/>
</dbReference>
<name>A0A7C8GU05_9BACI</name>
<dbReference type="EMBL" id="WEID01000033">
    <property type="protein sequence ID" value="KAB8137890.1"/>
    <property type="molecule type" value="Genomic_DNA"/>
</dbReference>
<reference evidence="2 3" key="1">
    <citation type="submission" date="2019-10" db="EMBL/GenBank/DDBJ databases">
        <title>Gracilibacillus sp. nov. isolated from rice seeds.</title>
        <authorList>
            <person name="He S."/>
        </authorList>
    </citation>
    <scope>NUCLEOTIDE SEQUENCE [LARGE SCALE GENOMIC DNA]</scope>
    <source>
        <strain evidence="2 3">TD8</strain>
    </source>
</reference>
<dbReference type="CDD" id="cd01949">
    <property type="entry name" value="GGDEF"/>
    <property type="match status" value="1"/>
</dbReference>
<dbReference type="InterPro" id="IPR046342">
    <property type="entry name" value="CBS_dom_sf"/>
</dbReference>
<keyword evidence="3" id="KW-1185">Reference proteome</keyword>
<dbReference type="Gene3D" id="3.10.580.10">
    <property type="entry name" value="CBS-domain"/>
    <property type="match status" value="1"/>
</dbReference>
<comment type="caution">
    <text evidence="2">The sequence shown here is derived from an EMBL/GenBank/DDBJ whole genome shotgun (WGS) entry which is preliminary data.</text>
</comment>
<dbReference type="GO" id="GO:1902201">
    <property type="term" value="P:negative regulation of bacterial-type flagellum-dependent cell motility"/>
    <property type="evidence" value="ECO:0007669"/>
    <property type="project" value="TreeGrafter"/>
</dbReference>
<proteinExistence type="predicted"/>
<organism evidence="2 3">
    <name type="scientific">Gracilibacillus oryzae</name>
    <dbReference type="NCBI Taxonomy" id="1672701"/>
    <lineage>
        <taxon>Bacteria</taxon>
        <taxon>Bacillati</taxon>
        <taxon>Bacillota</taxon>
        <taxon>Bacilli</taxon>
        <taxon>Bacillales</taxon>
        <taxon>Bacillaceae</taxon>
        <taxon>Gracilibacillus</taxon>
    </lineage>
</organism>
<dbReference type="PANTHER" id="PTHR45138:SF25">
    <property type="entry name" value="GGDEF DOMAIN PROTEIN"/>
    <property type="match status" value="1"/>
</dbReference>
<dbReference type="OrthoDB" id="9813903at2"/>
<accession>A0A7C8GU05</accession>
<dbReference type="InterPro" id="IPR050469">
    <property type="entry name" value="Diguanylate_Cyclase"/>
</dbReference>
<sequence length="322" mass="36442">MEVPKMKIELGDIIEYAISVSPDTANSEIDQLFKENINTHGIVITKSNKPVGIITRTDFYQKLGSLYGYNLYISRPVSLLMKEFILCFDYHTSIIEASEKAMNRGSNELYDDIIVTKAELLYGVISIRSLLMTFASVQSQVASSLNPLTKLPGNRIIDENIQELPSKEKFTILYIDLDYFKTYNDVYGFAKGDKVIQETASILQAHAHQYQGFVGHIGGDDFIIILYDWEFDKICDEIITTFDQSIATFYNQEHQNLGYVIAENRSGTLEEIPLVSISIAAVSNQFKNFDSPDDIVNFATLIKKECKSIKCSCYISNELRCS</sequence>
<dbReference type="InterPro" id="IPR029787">
    <property type="entry name" value="Nucleotide_cyclase"/>
</dbReference>
<evidence type="ECO:0000259" key="1">
    <source>
        <dbReference type="PROSITE" id="PS50887"/>
    </source>
</evidence>
<dbReference type="SUPFAM" id="SSF55073">
    <property type="entry name" value="Nucleotide cyclase"/>
    <property type="match status" value="1"/>
</dbReference>
<dbReference type="PROSITE" id="PS50887">
    <property type="entry name" value="GGDEF"/>
    <property type="match status" value="1"/>
</dbReference>
<dbReference type="Pfam" id="PF00571">
    <property type="entry name" value="CBS"/>
    <property type="match status" value="1"/>
</dbReference>
<dbReference type="InterPro" id="IPR000160">
    <property type="entry name" value="GGDEF_dom"/>
</dbReference>
<dbReference type="SUPFAM" id="SSF54631">
    <property type="entry name" value="CBS-domain pair"/>
    <property type="match status" value="1"/>
</dbReference>
<evidence type="ECO:0000313" key="3">
    <source>
        <dbReference type="Proteomes" id="UP000480246"/>
    </source>
</evidence>
<evidence type="ECO:0000313" key="2">
    <source>
        <dbReference type="EMBL" id="KAB8137890.1"/>
    </source>
</evidence>
<dbReference type="SMART" id="SM00267">
    <property type="entry name" value="GGDEF"/>
    <property type="match status" value="1"/>
</dbReference>
<dbReference type="Gene3D" id="3.30.70.270">
    <property type="match status" value="1"/>
</dbReference>
<dbReference type="Proteomes" id="UP000480246">
    <property type="component" value="Unassembled WGS sequence"/>
</dbReference>
<dbReference type="Pfam" id="PF00990">
    <property type="entry name" value="GGDEF"/>
    <property type="match status" value="1"/>
</dbReference>
<dbReference type="AlphaFoldDB" id="A0A7C8GU05"/>
<dbReference type="PANTHER" id="PTHR45138">
    <property type="entry name" value="REGULATORY COMPONENTS OF SENSORY TRANSDUCTION SYSTEM"/>
    <property type="match status" value="1"/>
</dbReference>
<gene>
    <name evidence="2" type="ORF">F9U64_07530</name>
</gene>
<dbReference type="NCBIfam" id="TIGR00254">
    <property type="entry name" value="GGDEF"/>
    <property type="match status" value="1"/>
</dbReference>
<dbReference type="GO" id="GO:0005886">
    <property type="term" value="C:plasma membrane"/>
    <property type="evidence" value="ECO:0007669"/>
    <property type="project" value="TreeGrafter"/>
</dbReference>
<dbReference type="InterPro" id="IPR043128">
    <property type="entry name" value="Rev_trsase/Diguanyl_cyclase"/>
</dbReference>
<dbReference type="GO" id="GO:0043709">
    <property type="term" value="P:cell adhesion involved in single-species biofilm formation"/>
    <property type="evidence" value="ECO:0007669"/>
    <property type="project" value="TreeGrafter"/>
</dbReference>
<protein>
    <submittedName>
        <fullName evidence="2">GGDEF domain-containing protein</fullName>
    </submittedName>
</protein>
<dbReference type="InterPro" id="IPR000644">
    <property type="entry name" value="CBS_dom"/>
</dbReference>
<feature type="domain" description="GGDEF" evidence="1">
    <location>
        <begin position="168"/>
        <end position="291"/>
    </location>
</feature>